<dbReference type="Gene3D" id="3.90.180.10">
    <property type="entry name" value="Medium-chain alcohol dehydrogenases, catalytic domain"/>
    <property type="match status" value="1"/>
</dbReference>
<dbReference type="AlphaFoldDB" id="A0A8H3IGF6"/>
<keyword evidence="1" id="KW-0521">NADP</keyword>
<sequence length="368" mass="39489">MSTMRAVEITNGSGPISALHIATTVPKPDPKPGQALIRIKTFGLNRMDLLQREGHYPVPPGASKILGVEFAGVIESLGSPTATTTTGTTTEDTDKQANANKKSDSNSNSNGSSLFQPGDEVFGLAYGGAYAEYIAVSTKMLIHKPAALDWTTAAGIPETWITATQALFLVGGWQAGQSVLWHAGASSVSIAGIQLCRGESASSKIYVTASSKEKIEFCRDLGADEGFNYTENEGKWDEEVLAATEGKGVDLIVDFVGGSYFGRNLNAIAKDGRIVNLGMLGGTKVPAGTDMGAFVRKRVRFEGSSLRSRDLEYQAQLRDMLVEHAIPKIVGGQFKVPIEKVFDWKDIQEAHRLMETNQTKGKIICVVD</sequence>
<evidence type="ECO:0000259" key="4">
    <source>
        <dbReference type="SMART" id="SM00829"/>
    </source>
</evidence>
<organism evidence="5 6">
    <name type="scientific">Gomphillus americanus</name>
    <dbReference type="NCBI Taxonomy" id="1940652"/>
    <lineage>
        <taxon>Eukaryota</taxon>
        <taxon>Fungi</taxon>
        <taxon>Dikarya</taxon>
        <taxon>Ascomycota</taxon>
        <taxon>Pezizomycotina</taxon>
        <taxon>Lecanoromycetes</taxon>
        <taxon>OSLEUM clade</taxon>
        <taxon>Ostropomycetidae</taxon>
        <taxon>Ostropales</taxon>
        <taxon>Graphidaceae</taxon>
        <taxon>Gomphilloideae</taxon>
        <taxon>Gomphillus</taxon>
    </lineage>
</organism>
<dbReference type="SUPFAM" id="SSF50129">
    <property type="entry name" value="GroES-like"/>
    <property type="match status" value="1"/>
</dbReference>
<feature type="domain" description="Enoyl reductase (ER)" evidence="4">
    <location>
        <begin position="14"/>
        <end position="365"/>
    </location>
</feature>
<dbReference type="Gene3D" id="3.40.50.720">
    <property type="entry name" value="NAD(P)-binding Rossmann-like Domain"/>
    <property type="match status" value="1"/>
</dbReference>
<dbReference type="InterPro" id="IPR036291">
    <property type="entry name" value="NAD(P)-bd_dom_sf"/>
</dbReference>
<feature type="compositionally biased region" description="Low complexity" evidence="3">
    <location>
        <begin position="97"/>
        <end position="113"/>
    </location>
</feature>
<dbReference type="InterPro" id="IPR014189">
    <property type="entry name" value="Quinone_OxRdtase_PIG3"/>
</dbReference>
<evidence type="ECO:0000256" key="1">
    <source>
        <dbReference type="ARBA" id="ARBA00022857"/>
    </source>
</evidence>
<dbReference type="PANTHER" id="PTHR48106">
    <property type="entry name" value="QUINONE OXIDOREDUCTASE PIG3-RELATED"/>
    <property type="match status" value="1"/>
</dbReference>
<dbReference type="SUPFAM" id="SSF51735">
    <property type="entry name" value="NAD(P)-binding Rossmann-fold domains"/>
    <property type="match status" value="1"/>
</dbReference>
<dbReference type="InterPro" id="IPR013149">
    <property type="entry name" value="ADH-like_C"/>
</dbReference>
<accession>A0A8H3IGF6</accession>
<evidence type="ECO:0000313" key="6">
    <source>
        <dbReference type="Proteomes" id="UP000664169"/>
    </source>
</evidence>
<dbReference type="EMBL" id="CAJPDQ010000009">
    <property type="protein sequence ID" value="CAF9914840.1"/>
    <property type="molecule type" value="Genomic_DNA"/>
</dbReference>
<comment type="caution">
    <text evidence="5">The sequence shown here is derived from an EMBL/GenBank/DDBJ whole genome shotgun (WGS) entry which is preliminary data.</text>
</comment>
<feature type="compositionally biased region" description="Low complexity" evidence="3">
    <location>
        <begin position="81"/>
        <end position="90"/>
    </location>
</feature>
<dbReference type="InterPro" id="IPR013154">
    <property type="entry name" value="ADH-like_N"/>
</dbReference>
<dbReference type="Proteomes" id="UP000664169">
    <property type="component" value="Unassembled WGS sequence"/>
</dbReference>
<dbReference type="PANTHER" id="PTHR48106:SF18">
    <property type="entry name" value="QUINONE OXIDOREDUCTASE PIG3"/>
    <property type="match status" value="1"/>
</dbReference>
<protein>
    <recommendedName>
        <fullName evidence="4">Enoyl reductase (ER) domain-containing protein</fullName>
    </recommendedName>
</protein>
<dbReference type="Pfam" id="PF08240">
    <property type="entry name" value="ADH_N"/>
    <property type="match status" value="1"/>
</dbReference>
<dbReference type="OrthoDB" id="203908at2759"/>
<name>A0A8H3IGF6_9LECA</name>
<dbReference type="SMART" id="SM00829">
    <property type="entry name" value="PKS_ER"/>
    <property type="match status" value="1"/>
</dbReference>
<evidence type="ECO:0000313" key="5">
    <source>
        <dbReference type="EMBL" id="CAF9914840.1"/>
    </source>
</evidence>
<dbReference type="InterPro" id="IPR020843">
    <property type="entry name" value="ER"/>
</dbReference>
<keyword evidence="6" id="KW-1185">Reference proteome</keyword>
<dbReference type="GO" id="GO:0070402">
    <property type="term" value="F:NADPH binding"/>
    <property type="evidence" value="ECO:0007669"/>
    <property type="project" value="TreeGrafter"/>
</dbReference>
<dbReference type="InterPro" id="IPR011032">
    <property type="entry name" value="GroES-like_sf"/>
</dbReference>
<dbReference type="Pfam" id="PF00107">
    <property type="entry name" value="ADH_zinc_N"/>
    <property type="match status" value="1"/>
</dbReference>
<reference evidence="5" key="1">
    <citation type="submission" date="2021-03" db="EMBL/GenBank/DDBJ databases">
        <authorList>
            <person name="Tagirdzhanova G."/>
        </authorList>
    </citation>
    <scope>NUCLEOTIDE SEQUENCE</scope>
</reference>
<dbReference type="GO" id="GO:0016651">
    <property type="term" value="F:oxidoreductase activity, acting on NAD(P)H"/>
    <property type="evidence" value="ECO:0007669"/>
    <property type="project" value="TreeGrafter"/>
</dbReference>
<gene>
    <name evidence="5" type="ORF">GOMPHAMPRED_008305</name>
</gene>
<proteinExistence type="predicted"/>
<dbReference type="CDD" id="cd05276">
    <property type="entry name" value="p53_inducible_oxidoreductase"/>
    <property type="match status" value="1"/>
</dbReference>
<evidence type="ECO:0000256" key="3">
    <source>
        <dbReference type="SAM" id="MobiDB-lite"/>
    </source>
</evidence>
<feature type="region of interest" description="Disordered" evidence="3">
    <location>
        <begin position="79"/>
        <end position="114"/>
    </location>
</feature>
<evidence type="ECO:0000256" key="2">
    <source>
        <dbReference type="ARBA" id="ARBA00023002"/>
    </source>
</evidence>
<keyword evidence="2" id="KW-0560">Oxidoreductase</keyword>